<name>A0A518GSZ6_9PLAN</name>
<dbReference type="PANTHER" id="PTHR33375:SF1">
    <property type="entry name" value="CHROMOSOME-PARTITIONING PROTEIN PARB-RELATED"/>
    <property type="match status" value="1"/>
</dbReference>
<protein>
    <submittedName>
        <fullName evidence="6">Putative chromosome-partitioning protein ParB</fullName>
    </submittedName>
</protein>
<dbReference type="InterPro" id="IPR041468">
    <property type="entry name" value="HTH_ParB/Spo0J"/>
</dbReference>
<dbReference type="InterPro" id="IPR050336">
    <property type="entry name" value="Chromosome_partition/occlusion"/>
</dbReference>
<organism evidence="6 7">
    <name type="scientific">Planctopirus ephydatiae</name>
    <dbReference type="NCBI Taxonomy" id="2528019"/>
    <lineage>
        <taxon>Bacteria</taxon>
        <taxon>Pseudomonadati</taxon>
        <taxon>Planctomycetota</taxon>
        <taxon>Planctomycetia</taxon>
        <taxon>Planctomycetales</taxon>
        <taxon>Planctomycetaceae</taxon>
        <taxon>Planctopirus</taxon>
    </lineage>
</organism>
<dbReference type="Pfam" id="PF02195">
    <property type="entry name" value="ParB_N"/>
    <property type="match status" value="1"/>
</dbReference>
<dbReference type="Pfam" id="PF23552">
    <property type="entry name" value="ParB_C"/>
    <property type="match status" value="1"/>
</dbReference>
<dbReference type="NCBIfam" id="TIGR00180">
    <property type="entry name" value="parB_part"/>
    <property type="match status" value="1"/>
</dbReference>
<evidence type="ECO:0000313" key="7">
    <source>
        <dbReference type="Proteomes" id="UP000315349"/>
    </source>
</evidence>
<dbReference type="GO" id="GO:0005694">
    <property type="term" value="C:chromosome"/>
    <property type="evidence" value="ECO:0007669"/>
    <property type="project" value="TreeGrafter"/>
</dbReference>
<feature type="domain" description="ParB-like N-terminal" evidence="5">
    <location>
        <begin position="40"/>
        <end position="129"/>
    </location>
</feature>
<dbReference type="Proteomes" id="UP000315349">
    <property type="component" value="Chromosome"/>
</dbReference>
<evidence type="ECO:0000256" key="3">
    <source>
        <dbReference type="ARBA" id="ARBA00023125"/>
    </source>
</evidence>
<comment type="similarity">
    <text evidence="1">Belongs to the ParB family.</text>
</comment>
<keyword evidence="7" id="KW-1185">Reference proteome</keyword>
<dbReference type="KEGG" id="peh:Spb1_36530"/>
<dbReference type="InterPro" id="IPR057240">
    <property type="entry name" value="ParB_dimer_C"/>
</dbReference>
<dbReference type="Gene3D" id="1.10.10.2830">
    <property type="match status" value="1"/>
</dbReference>
<evidence type="ECO:0000313" key="6">
    <source>
        <dbReference type="EMBL" id="QDV31708.1"/>
    </source>
</evidence>
<dbReference type="AlphaFoldDB" id="A0A518GSZ6"/>
<keyword evidence="3" id="KW-0238">DNA-binding</keyword>
<dbReference type="SUPFAM" id="SSF110849">
    <property type="entry name" value="ParB/Sulfiredoxin"/>
    <property type="match status" value="1"/>
</dbReference>
<dbReference type="PANTHER" id="PTHR33375">
    <property type="entry name" value="CHROMOSOME-PARTITIONING PROTEIN PARB-RELATED"/>
    <property type="match status" value="1"/>
</dbReference>
<sequence>MDDQLTPEPSRRRLGRGLNALLGSGHHHENEPVSTVGDHSEVHIDLLERNPFQARKDFDSQAINELADSIRQHGVLQPIIVRQIGDMYQVIAGERRLIAARKAGCETVPCRVLELSDQQVFEVSLEENLKRQDLNVLEKAQSFQDYLNQFQCSIEELSRRLSMDRSTVSNFIRLLELAVPVQDMVRQSQLTGGHARAMLSLSQDQQVTLAQRIVSEGLSVRKTEEAVRGLQAEGTVEDGATVPFQQSGNEAGSGSQQGLSNHVLMLQEQLQGMLGAKVAIKLKGKAKDKGSIVIEFTSNDDFERILGSLQRIAA</sequence>
<dbReference type="InterPro" id="IPR036086">
    <property type="entry name" value="ParB/Sulfiredoxin_sf"/>
</dbReference>
<keyword evidence="2" id="KW-0159">Chromosome partition</keyword>
<dbReference type="FunFam" id="1.10.10.2830:FF:000001">
    <property type="entry name" value="Chromosome partitioning protein ParB"/>
    <property type="match status" value="1"/>
</dbReference>
<evidence type="ECO:0000259" key="5">
    <source>
        <dbReference type="SMART" id="SM00470"/>
    </source>
</evidence>
<dbReference type="SUPFAM" id="SSF109709">
    <property type="entry name" value="KorB DNA-binding domain-like"/>
    <property type="match status" value="1"/>
</dbReference>
<proteinExistence type="inferred from homology"/>
<accession>A0A518GSZ6</accession>
<dbReference type="GO" id="GO:0003677">
    <property type="term" value="F:DNA binding"/>
    <property type="evidence" value="ECO:0007669"/>
    <property type="project" value="UniProtKB-KW"/>
</dbReference>
<dbReference type="InterPro" id="IPR003115">
    <property type="entry name" value="ParB_N"/>
</dbReference>
<dbReference type="Pfam" id="PF17762">
    <property type="entry name" value="HTH_ParB"/>
    <property type="match status" value="1"/>
</dbReference>
<evidence type="ECO:0000256" key="4">
    <source>
        <dbReference type="SAM" id="MobiDB-lite"/>
    </source>
</evidence>
<dbReference type="RefSeq" id="WP_145302991.1">
    <property type="nucleotide sequence ID" value="NZ_CP036299.1"/>
</dbReference>
<reference evidence="6 7" key="1">
    <citation type="submission" date="2019-02" db="EMBL/GenBank/DDBJ databases">
        <title>Deep-cultivation of Planctomycetes and their phenomic and genomic characterization uncovers novel biology.</title>
        <authorList>
            <person name="Wiegand S."/>
            <person name="Jogler M."/>
            <person name="Boedeker C."/>
            <person name="Pinto D."/>
            <person name="Vollmers J."/>
            <person name="Rivas-Marin E."/>
            <person name="Kohn T."/>
            <person name="Peeters S.H."/>
            <person name="Heuer A."/>
            <person name="Rast P."/>
            <person name="Oberbeckmann S."/>
            <person name="Bunk B."/>
            <person name="Jeske O."/>
            <person name="Meyerdierks A."/>
            <person name="Storesund J.E."/>
            <person name="Kallscheuer N."/>
            <person name="Luecker S."/>
            <person name="Lage O.M."/>
            <person name="Pohl T."/>
            <person name="Merkel B.J."/>
            <person name="Hornburger P."/>
            <person name="Mueller R.-W."/>
            <person name="Bruemmer F."/>
            <person name="Labrenz M."/>
            <person name="Spormann A.M."/>
            <person name="Op den Camp H."/>
            <person name="Overmann J."/>
            <person name="Amann R."/>
            <person name="Jetten M.S.M."/>
            <person name="Mascher T."/>
            <person name="Medema M.H."/>
            <person name="Devos D.P."/>
            <person name="Kaster A.-K."/>
            <person name="Ovreas L."/>
            <person name="Rohde M."/>
            <person name="Galperin M.Y."/>
            <person name="Jogler C."/>
        </authorList>
    </citation>
    <scope>NUCLEOTIDE SEQUENCE [LARGE SCALE GENOMIC DNA]</scope>
    <source>
        <strain evidence="6 7">Spb1</strain>
    </source>
</reference>
<dbReference type="SMART" id="SM00470">
    <property type="entry name" value="ParB"/>
    <property type="match status" value="1"/>
</dbReference>
<dbReference type="FunFam" id="3.90.1530.30:FF:000001">
    <property type="entry name" value="Chromosome partitioning protein ParB"/>
    <property type="match status" value="1"/>
</dbReference>
<dbReference type="OrthoDB" id="9802051at2"/>
<dbReference type="Gene3D" id="3.90.1530.30">
    <property type="match status" value="1"/>
</dbReference>
<feature type="compositionally biased region" description="Polar residues" evidence="4">
    <location>
        <begin position="243"/>
        <end position="257"/>
    </location>
</feature>
<evidence type="ECO:0000256" key="2">
    <source>
        <dbReference type="ARBA" id="ARBA00022829"/>
    </source>
</evidence>
<dbReference type="EMBL" id="CP036299">
    <property type="protein sequence ID" value="QDV31708.1"/>
    <property type="molecule type" value="Genomic_DNA"/>
</dbReference>
<gene>
    <name evidence="6" type="primary">parB</name>
    <name evidence="6" type="ORF">Spb1_36530</name>
</gene>
<evidence type="ECO:0000256" key="1">
    <source>
        <dbReference type="ARBA" id="ARBA00006295"/>
    </source>
</evidence>
<dbReference type="CDD" id="cd16393">
    <property type="entry name" value="SPO0J_N"/>
    <property type="match status" value="1"/>
</dbReference>
<feature type="region of interest" description="Disordered" evidence="4">
    <location>
        <begin position="238"/>
        <end position="257"/>
    </location>
</feature>
<dbReference type="GO" id="GO:0007059">
    <property type="term" value="P:chromosome segregation"/>
    <property type="evidence" value="ECO:0007669"/>
    <property type="project" value="UniProtKB-KW"/>
</dbReference>
<dbReference type="GO" id="GO:0045881">
    <property type="term" value="P:positive regulation of sporulation resulting in formation of a cellular spore"/>
    <property type="evidence" value="ECO:0007669"/>
    <property type="project" value="TreeGrafter"/>
</dbReference>
<dbReference type="InterPro" id="IPR004437">
    <property type="entry name" value="ParB/RepB/Spo0J"/>
</dbReference>